<dbReference type="AlphaFoldDB" id="A0A821RQE2"/>
<dbReference type="EMBL" id="CAJOBZ010000014">
    <property type="protein sequence ID" value="CAF4844378.1"/>
    <property type="molecule type" value="Genomic_DNA"/>
</dbReference>
<protein>
    <recommendedName>
        <fullName evidence="4">HTH psq-type domain-containing protein</fullName>
    </recommendedName>
</protein>
<name>A0A821RQE2_9NEOP</name>
<dbReference type="InterPro" id="IPR009057">
    <property type="entry name" value="Homeodomain-like_sf"/>
</dbReference>
<dbReference type="OrthoDB" id="4327074at2759"/>
<organism evidence="2 3">
    <name type="scientific">Pieris macdunnoughi</name>
    <dbReference type="NCBI Taxonomy" id="345717"/>
    <lineage>
        <taxon>Eukaryota</taxon>
        <taxon>Metazoa</taxon>
        <taxon>Ecdysozoa</taxon>
        <taxon>Arthropoda</taxon>
        <taxon>Hexapoda</taxon>
        <taxon>Insecta</taxon>
        <taxon>Pterygota</taxon>
        <taxon>Neoptera</taxon>
        <taxon>Endopterygota</taxon>
        <taxon>Lepidoptera</taxon>
        <taxon>Glossata</taxon>
        <taxon>Ditrysia</taxon>
        <taxon>Papilionoidea</taxon>
        <taxon>Pieridae</taxon>
        <taxon>Pierinae</taxon>
        <taxon>Pieris</taxon>
    </lineage>
</organism>
<sequence>MPRTRNKERKIGKHNKDEMMSALLMIENGSSIRTAAKTSKIPYPTLRRYIKKKREHGDYISLEPRYNINKVFTEEHEQILLKYYKDCALMFYGLTIKECRKVAYAMAKVNGIKIPSSWERDKMSVKKPEAVSLARATSFNREAVAIFFNNLEELLKREPRFVDGTRIFNLDETGTTTVQKPQKVVAPTGAKVGKVTSGEKGTLVTTCCIVSATGHALPPALIFPRKNFKYLMMHGAPPSSLGLASPSEEQHSYYQNVTPSKLPDEECKDEIHQSKEHIITPLMFRPLLKAGPRSNKRKGRKLGKSMIAMDTPEKERIAEERTAALNRKGQHKRKVLQDCGNKILPLTSKIRKTPYKKNMKKIVIPDDDSETSAGGDIILESETDLESVEKDNQGYEIIDEDFTDLQRKPMINEYVLVLLQCKKRAVYYVAKILEIETDDEYCVSYLKLKDRQNKTFMFPLEPDMANVKVSDIKMILPPPCVRYKTCD</sequence>
<dbReference type="GO" id="GO:0005634">
    <property type="term" value="C:nucleus"/>
    <property type="evidence" value="ECO:0007669"/>
    <property type="project" value="UniProtKB-SubCell"/>
</dbReference>
<dbReference type="SUPFAM" id="SSF46689">
    <property type="entry name" value="Homeodomain-like"/>
    <property type="match status" value="1"/>
</dbReference>
<evidence type="ECO:0000313" key="3">
    <source>
        <dbReference type="Proteomes" id="UP000663880"/>
    </source>
</evidence>
<comment type="caution">
    <text evidence="2">The sequence shown here is derived from an EMBL/GenBank/DDBJ whole genome shotgun (WGS) entry which is preliminary data.</text>
</comment>
<accession>A0A821RQE2</accession>
<reference evidence="2" key="1">
    <citation type="submission" date="2021-02" db="EMBL/GenBank/DDBJ databases">
        <authorList>
            <person name="Steward A R."/>
        </authorList>
    </citation>
    <scope>NUCLEOTIDE SEQUENCE</scope>
</reference>
<evidence type="ECO:0008006" key="4">
    <source>
        <dbReference type="Google" id="ProtNLM"/>
    </source>
</evidence>
<dbReference type="Proteomes" id="UP000663880">
    <property type="component" value="Unassembled WGS sequence"/>
</dbReference>
<evidence type="ECO:0000256" key="1">
    <source>
        <dbReference type="ARBA" id="ARBA00004123"/>
    </source>
</evidence>
<proteinExistence type="predicted"/>
<comment type="subcellular location">
    <subcellularLocation>
        <location evidence="1">Nucleus</location>
    </subcellularLocation>
</comment>
<gene>
    <name evidence="2" type="ORF">PMACD_LOCUS6485</name>
</gene>
<keyword evidence="3" id="KW-1185">Reference proteome</keyword>
<evidence type="ECO:0000313" key="2">
    <source>
        <dbReference type="EMBL" id="CAF4844378.1"/>
    </source>
</evidence>